<dbReference type="AlphaFoldDB" id="A0A858ZYV8"/>
<dbReference type="RefSeq" id="WP_013520272.1">
    <property type="nucleotide sequence ID" value="NZ_CP051298.1"/>
</dbReference>
<evidence type="ECO:0000313" key="1">
    <source>
        <dbReference type="EMBL" id="QKD45339.1"/>
    </source>
</evidence>
<proteinExistence type="predicted"/>
<gene>
    <name evidence="1" type="ORF">HF896_17720</name>
</gene>
<dbReference type="EMBL" id="CP051298">
    <property type="protein sequence ID" value="QKD45339.1"/>
    <property type="molecule type" value="Genomic_DNA"/>
</dbReference>
<dbReference type="SUPFAM" id="SSF54913">
    <property type="entry name" value="GlnB-like"/>
    <property type="match status" value="1"/>
</dbReference>
<dbReference type="Gene3D" id="3.30.70.120">
    <property type="match status" value="1"/>
</dbReference>
<name>A0A858ZYV8_9BURK</name>
<dbReference type="InterPro" id="IPR021634">
    <property type="entry name" value="DUF3240"/>
</dbReference>
<organism evidence="1 2">
    <name type="scientific">Alicycliphilus denitrificans</name>
    <dbReference type="NCBI Taxonomy" id="179636"/>
    <lineage>
        <taxon>Bacteria</taxon>
        <taxon>Pseudomonadati</taxon>
        <taxon>Pseudomonadota</taxon>
        <taxon>Betaproteobacteria</taxon>
        <taxon>Burkholderiales</taxon>
        <taxon>Comamonadaceae</taxon>
        <taxon>Alicycliphilus</taxon>
    </lineage>
</organism>
<protein>
    <submittedName>
        <fullName evidence="1">DUF3240 family protein</fullName>
    </submittedName>
</protein>
<evidence type="ECO:0000313" key="2">
    <source>
        <dbReference type="Proteomes" id="UP000500755"/>
    </source>
</evidence>
<accession>A0A858ZYV8</accession>
<sequence length="113" mass="12933">MNTEMNAPHDEQGAEWIRLNLVFPPALEDAVTGTLMTDITLPGFTLLHAEGHSSDFTHASIREQVRGRIDRRVLWVVIERERVDSLLAALRQRIASNDVRWWMEPVMAMGRLV</sequence>
<dbReference type="InterPro" id="IPR015867">
    <property type="entry name" value="N-reg_PII/ATP_PRibTrfase_C"/>
</dbReference>
<dbReference type="InterPro" id="IPR011322">
    <property type="entry name" value="N-reg_PII-like_a/b"/>
</dbReference>
<dbReference type="Proteomes" id="UP000500755">
    <property type="component" value="Chromosome"/>
</dbReference>
<dbReference type="Pfam" id="PF11582">
    <property type="entry name" value="DUF3240"/>
    <property type="match status" value="1"/>
</dbReference>
<dbReference type="OMA" id="NPEIAYW"/>
<reference evidence="1 2" key="1">
    <citation type="submission" date="2020-05" db="EMBL/GenBank/DDBJ databases">
        <title>Complete genome sequence of Alicycliphilus denitrificans DP3.</title>
        <authorList>
            <person name="Chen X."/>
        </authorList>
    </citation>
    <scope>NUCLEOTIDE SEQUENCE [LARGE SCALE GENOMIC DNA]</scope>
    <source>
        <strain evidence="1 2">DP3</strain>
    </source>
</reference>